<organism evidence="9 10">
    <name type="scientific">Mikania micrantha</name>
    <name type="common">bitter vine</name>
    <dbReference type="NCBI Taxonomy" id="192012"/>
    <lineage>
        <taxon>Eukaryota</taxon>
        <taxon>Viridiplantae</taxon>
        <taxon>Streptophyta</taxon>
        <taxon>Embryophyta</taxon>
        <taxon>Tracheophyta</taxon>
        <taxon>Spermatophyta</taxon>
        <taxon>Magnoliopsida</taxon>
        <taxon>eudicotyledons</taxon>
        <taxon>Gunneridae</taxon>
        <taxon>Pentapetalae</taxon>
        <taxon>asterids</taxon>
        <taxon>campanulids</taxon>
        <taxon>Asterales</taxon>
        <taxon>Asteraceae</taxon>
        <taxon>Asteroideae</taxon>
        <taxon>Heliantheae alliance</taxon>
        <taxon>Eupatorieae</taxon>
        <taxon>Mikania</taxon>
    </lineage>
</organism>
<evidence type="ECO:0000313" key="10">
    <source>
        <dbReference type="Proteomes" id="UP000326396"/>
    </source>
</evidence>
<dbReference type="InterPro" id="IPR051372">
    <property type="entry name" value="CWC21"/>
</dbReference>
<proteinExistence type="inferred from homology"/>
<feature type="compositionally biased region" description="Basic residues" evidence="7">
    <location>
        <begin position="232"/>
        <end position="248"/>
    </location>
</feature>
<protein>
    <recommendedName>
        <fullName evidence="8">CWF21 domain-containing protein</fullName>
    </recommendedName>
</protein>
<dbReference type="Gene3D" id="6.10.140.420">
    <property type="match status" value="1"/>
</dbReference>
<keyword evidence="3" id="KW-0507">mRNA processing</keyword>
<comment type="caution">
    <text evidence="9">The sequence shown here is derived from an EMBL/GenBank/DDBJ whole genome shotgun (WGS) entry which is preliminary data.</text>
</comment>
<dbReference type="Proteomes" id="UP000326396">
    <property type="component" value="Linkage Group LG11"/>
</dbReference>
<keyword evidence="6" id="KW-0539">Nucleus</keyword>
<dbReference type="PANTHER" id="PTHR36562">
    <property type="entry name" value="SERINE/ARGININE REPETITIVE MATRIX 2"/>
    <property type="match status" value="1"/>
</dbReference>
<evidence type="ECO:0000256" key="5">
    <source>
        <dbReference type="ARBA" id="ARBA00023187"/>
    </source>
</evidence>
<evidence type="ECO:0000259" key="8">
    <source>
        <dbReference type="SMART" id="SM01115"/>
    </source>
</evidence>
<dbReference type="GO" id="GO:0005681">
    <property type="term" value="C:spliceosomal complex"/>
    <property type="evidence" value="ECO:0007669"/>
    <property type="project" value="UniProtKB-KW"/>
</dbReference>
<feature type="compositionally biased region" description="Basic and acidic residues" evidence="7">
    <location>
        <begin position="338"/>
        <end position="420"/>
    </location>
</feature>
<reference evidence="9 10" key="1">
    <citation type="submission" date="2019-05" db="EMBL/GenBank/DDBJ databases">
        <title>Mikania micrantha, genome provides insights into the molecular mechanism of rapid growth.</title>
        <authorList>
            <person name="Liu B."/>
        </authorList>
    </citation>
    <scope>NUCLEOTIDE SEQUENCE [LARGE SCALE GENOMIC DNA]</scope>
    <source>
        <strain evidence="9">NLD-2019</strain>
        <tissue evidence="9">Leaf</tissue>
    </source>
</reference>
<feature type="compositionally biased region" description="Basic and acidic residues" evidence="7">
    <location>
        <begin position="306"/>
        <end position="331"/>
    </location>
</feature>
<feature type="compositionally biased region" description="Basic residues" evidence="7">
    <location>
        <begin position="190"/>
        <end position="199"/>
    </location>
</feature>
<dbReference type="OrthoDB" id="10267305at2759"/>
<evidence type="ECO:0000256" key="6">
    <source>
        <dbReference type="ARBA" id="ARBA00023242"/>
    </source>
</evidence>
<evidence type="ECO:0000256" key="4">
    <source>
        <dbReference type="ARBA" id="ARBA00022728"/>
    </source>
</evidence>
<dbReference type="EMBL" id="SZYD01000003">
    <property type="protein sequence ID" value="KAD6795590.1"/>
    <property type="molecule type" value="Genomic_DNA"/>
</dbReference>
<evidence type="ECO:0000313" key="9">
    <source>
        <dbReference type="EMBL" id="KAD6795590.1"/>
    </source>
</evidence>
<dbReference type="CDD" id="cd21372">
    <property type="entry name" value="cwf21_CWC21-like"/>
    <property type="match status" value="1"/>
</dbReference>
<keyword evidence="10" id="KW-1185">Reference proteome</keyword>
<evidence type="ECO:0000256" key="1">
    <source>
        <dbReference type="ARBA" id="ARBA00004123"/>
    </source>
</evidence>
<feature type="compositionally biased region" description="Basic and acidic residues" evidence="7">
    <location>
        <begin position="249"/>
        <end position="258"/>
    </location>
</feature>
<feature type="compositionally biased region" description="Basic residues" evidence="7">
    <location>
        <begin position="259"/>
        <end position="269"/>
    </location>
</feature>
<comment type="similarity">
    <text evidence="2">Belongs to the CWC21 family.</text>
</comment>
<dbReference type="InterPro" id="IPR013170">
    <property type="entry name" value="mRNA_splic_Cwf21_dom"/>
</dbReference>
<dbReference type="PANTHER" id="PTHR36562:SF5">
    <property type="entry name" value="SERINE_ARGININE REPETITIVE MATRIX 2"/>
    <property type="match status" value="1"/>
</dbReference>
<name>A0A5N6PR79_9ASTR</name>
<accession>A0A5N6PR79</accession>
<dbReference type="AlphaFoldDB" id="A0A5N6PR79"/>
<evidence type="ECO:0000256" key="3">
    <source>
        <dbReference type="ARBA" id="ARBA00022664"/>
    </source>
</evidence>
<feature type="region of interest" description="Disordered" evidence="7">
    <location>
        <begin position="158"/>
        <end position="420"/>
    </location>
</feature>
<evidence type="ECO:0000256" key="2">
    <source>
        <dbReference type="ARBA" id="ARBA00005954"/>
    </source>
</evidence>
<keyword evidence="4" id="KW-0747">Spliceosome</keyword>
<comment type="subcellular location">
    <subcellularLocation>
        <location evidence="1">Nucleus</location>
    </subcellularLocation>
</comment>
<keyword evidence="5" id="KW-0508">mRNA splicing</keyword>
<dbReference type="Pfam" id="PF08312">
    <property type="entry name" value="cwf21"/>
    <property type="match status" value="1"/>
</dbReference>
<feature type="domain" description="CWF21" evidence="8">
    <location>
        <begin position="59"/>
        <end position="104"/>
    </location>
</feature>
<dbReference type="GO" id="GO:0006397">
    <property type="term" value="P:mRNA processing"/>
    <property type="evidence" value="ECO:0007669"/>
    <property type="project" value="UniProtKB-KW"/>
</dbReference>
<evidence type="ECO:0000256" key="7">
    <source>
        <dbReference type="SAM" id="MobiDB-lite"/>
    </source>
</evidence>
<dbReference type="GO" id="GO:0008380">
    <property type="term" value="P:RNA splicing"/>
    <property type="evidence" value="ECO:0007669"/>
    <property type="project" value="UniProtKB-KW"/>
</dbReference>
<feature type="compositionally biased region" description="Basic and acidic residues" evidence="7">
    <location>
        <begin position="158"/>
        <end position="189"/>
    </location>
</feature>
<gene>
    <name evidence="9" type="ORF">E3N88_06486</name>
</gene>
<sequence>MYNGIGLQTARGSGTNGYIQTNKFFVKPKTNRVSTANSAGYEAGQGIAGVSKKPNKDILEHDRKRQIQLKLVVLEDKLVDQGYTDDEIAEKLSEARRTLEAASVSEDAGGAIAAVTIMDQKVSDTQTHQVAARKQKQMETLKNALGIVHEEDIKKYAPASDDEKIDPLIDGKHEKDTKVGKDGLDELKNYKKKTSKRKAVSSDSESDSDTDASSDGSSEKSDSESDSDVGIRKGRRKPSSKQNKGKKRHDSDDSDYAKKRVGSVKKRYRSNSSSSSDEHPNVRSFKGKKLPPTKSKRHDSDDDESDGGKHQKEKIETGVRRQEGDKYERMMKTSTRNDQNHKSKTSDYEDEKHLQRRKDTRDEDYGRDRKHKRSEEDERYKRLEKDSGEHHSRYDSERGRHTTRSRYDSDRRYDAGRSRH</sequence>
<dbReference type="SMART" id="SM01115">
    <property type="entry name" value="cwf21"/>
    <property type="match status" value="1"/>
</dbReference>
<feature type="compositionally biased region" description="Basic residues" evidence="7">
    <location>
        <begin position="285"/>
        <end position="297"/>
    </location>
</feature>